<name>A0ACC2S1B0_9FUNG</name>
<dbReference type="Proteomes" id="UP001165960">
    <property type="component" value="Unassembled WGS sequence"/>
</dbReference>
<evidence type="ECO:0000313" key="2">
    <source>
        <dbReference type="Proteomes" id="UP001165960"/>
    </source>
</evidence>
<comment type="caution">
    <text evidence="1">The sequence shown here is derived from an EMBL/GenBank/DDBJ whole genome shotgun (WGS) entry which is preliminary data.</text>
</comment>
<dbReference type="EC" id="2.3.1.-" evidence="1"/>
<dbReference type="EMBL" id="QTSX02006009">
    <property type="protein sequence ID" value="KAJ9056161.1"/>
    <property type="molecule type" value="Genomic_DNA"/>
</dbReference>
<protein>
    <submittedName>
        <fullName evidence="1">Glutamate N-acetyltransferase</fullName>
        <ecNumber evidence="1">2.3.1.-</ecNumber>
    </submittedName>
</protein>
<keyword evidence="2" id="KW-1185">Reference proteome</keyword>
<gene>
    <name evidence="1" type="primary">ECM42_2</name>
    <name evidence="1" type="ORF">DSO57_1035908</name>
</gene>
<sequence length="434" mass="46730">MSALLFSKKVMSNLKNSSTQTSFLRKISQSSLPEGFKASGVHAGIKKAAEKRDIALIFSEKPCVAAAVFTQNKFCAAPVQICKRILETRAESIHSLVINSGCANAVTGEKGLENASKMVSLADEATLGRDESRRPSSLVMSTGVIGHHLPMEKIEAGIREAASQLENTPESWLRCAEGFMTTDTRPKLRAFSSKNYRMVGISKGAGMIHPNMATLLSMVATDASITQPCLDAALKYATERSFNSISIDGDTSTNDTCIVIANGTEATKISDINSSEYQQFQEELTTLMIELAQLIIKDAEGATKFVTVEVKNADSFASAKHIASTICTSALVKTALYGQDANWGRIACAIGYSGIKAVDPHKVSLSMLPPDGSSALELLRNGEPIHMDETRASEVMAHRDIHLAVDLGIGSDTATMWTCDFSHEYVTINGSYRS</sequence>
<keyword evidence="1" id="KW-0808">Transferase</keyword>
<keyword evidence="1" id="KW-0012">Acyltransferase</keyword>
<accession>A0ACC2S1B0</accession>
<organism evidence="1 2">
    <name type="scientific">Entomophthora muscae</name>
    <dbReference type="NCBI Taxonomy" id="34485"/>
    <lineage>
        <taxon>Eukaryota</taxon>
        <taxon>Fungi</taxon>
        <taxon>Fungi incertae sedis</taxon>
        <taxon>Zoopagomycota</taxon>
        <taxon>Entomophthoromycotina</taxon>
        <taxon>Entomophthoromycetes</taxon>
        <taxon>Entomophthorales</taxon>
        <taxon>Entomophthoraceae</taxon>
        <taxon>Entomophthora</taxon>
    </lineage>
</organism>
<evidence type="ECO:0000313" key="1">
    <source>
        <dbReference type="EMBL" id="KAJ9056161.1"/>
    </source>
</evidence>
<proteinExistence type="predicted"/>
<reference evidence="1" key="1">
    <citation type="submission" date="2022-04" db="EMBL/GenBank/DDBJ databases">
        <title>Genome of the entomopathogenic fungus Entomophthora muscae.</title>
        <authorList>
            <person name="Elya C."/>
            <person name="Lovett B.R."/>
            <person name="Lee E."/>
            <person name="Macias A.M."/>
            <person name="Hajek A.E."/>
            <person name="De Bivort B.L."/>
            <person name="Kasson M.T."/>
            <person name="De Fine Licht H.H."/>
            <person name="Stajich J.E."/>
        </authorList>
    </citation>
    <scope>NUCLEOTIDE SEQUENCE</scope>
    <source>
        <strain evidence="1">Berkeley</strain>
    </source>
</reference>